<evidence type="ECO:0000256" key="1">
    <source>
        <dbReference type="ARBA" id="ARBA00022723"/>
    </source>
</evidence>
<dbReference type="PROSITE" id="PS51257">
    <property type="entry name" value="PROKAR_LIPOPROTEIN"/>
    <property type="match status" value="1"/>
</dbReference>
<evidence type="ECO:0000259" key="4">
    <source>
        <dbReference type="Pfam" id="PF00127"/>
    </source>
</evidence>
<keyword evidence="2" id="KW-0186">Copper</keyword>
<keyword evidence="1" id="KW-0479">Metal-binding</keyword>
<proteinExistence type="predicted"/>
<dbReference type="EMBL" id="CP101527">
    <property type="protein sequence ID" value="UZW76276.1"/>
    <property type="molecule type" value="Genomic_DNA"/>
</dbReference>
<dbReference type="InterPro" id="IPR008972">
    <property type="entry name" value="Cupredoxin"/>
</dbReference>
<dbReference type="SUPFAM" id="SSF49503">
    <property type="entry name" value="Cupredoxins"/>
    <property type="match status" value="1"/>
</dbReference>
<feature type="region of interest" description="Disordered" evidence="3">
    <location>
        <begin position="21"/>
        <end position="41"/>
    </location>
</feature>
<reference evidence="5" key="1">
    <citation type="submission" date="2022-07" db="EMBL/GenBank/DDBJ databases">
        <title>Alkalimarinus sp. nov., isolated from gut of a Alitta virens.</title>
        <authorList>
            <person name="Yang A.I."/>
            <person name="Shin N.-R."/>
        </authorList>
    </citation>
    <scope>NUCLEOTIDE SEQUENCE</scope>
    <source>
        <strain evidence="5">FA028</strain>
    </source>
</reference>
<evidence type="ECO:0000256" key="3">
    <source>
        <dbReference type="SAM" id="MobiDB-lite"/>
    </source>
</evidence>
<feature type="domain" description="Blue (type 1) copper" evidence="4">
    <location>
        <begin position="94"/>
        <end position="198"/>
    </location>
</feature>
<organism evidence="5 6">
    <name type="scientific">Alkalimarinus sediminis</name>
    <dbReference type="NCBI Taxonomy" id="1632866"/>
    <lineage>
        <taxon>Bacteria</taxon>
        <taxon>Pseudomonadati</taxon>
        <taxon>Pseudomonadota</taxon>
        <taxon>Gammaproteobacteria</taxon>
        <taxon>Alteromonadales</taxon>
        <taxon>Alteromonadaceae</taxon>
        <taxon>Alkalimarinus</taxon>
    </lineage>
</organism>
<dbReference type="PANTHER" id="PTHR38439:SF3">
    <property type="entry name" value="COPPER-RESISTANT CUPROPROTEIN COPI"/>
    <property type="match status" value="1"/>
</dbReference>
<dbReference type="CDD" id="cd04211">
    <property type="entry name" value="Cupredoxin_like_2"/>
    <property type="match status" value="1"/>
</dbReference>
<evidence type="ECO:0000256" key="2">
    <source>
        <dbReference type="ARBA" id="ARBA00023008"/>
    </source>
</evidence>
<dbReference type="GO" id="GO:0005507">
    <property type="term" value="F:copper ion binding"/>
    <property type="evidence" value="ECO:0007669"/>
    <property type="project" value="InterPro"/>
</dbReference>
<dbReference type="RefSeq" id="WP_251812088.1">
    <property type="nucleotide sequence ID" value="NZ_CP101527.1"/>
</dbReference>
<dbReference type="InterPro" id="IPR000923">
    <property type="entry name" value="BlueCu_1"/>
</dbReference>
<dbReference type="Gene3D" id="2.60.40.420">
    <property type="entry name" value="Cupredoxins - blue copper proteins"/>
    <property type="match status" value="1"/>
</dbReference>
<evidence type="ECO:0000313" key="5">
    <source>
        <dbReference type="EMBL" id="UZW76276.1"/>
    </source>
</evidence>
<dbReference type="GO" id="GO:0009055">
    <property type="term" value="F:electron transfer activity"/>
    <property type="evidence" value="ECO:0007669"/>
    <property type="project" value="InterPro"/>
</dbReference>
<dbReference type="AlphaFoldDB" id="A0A9E8HNN5"/>
<dbReference type="Pfam" id="PF00127">
    <property type="entry name" value="Copper-bind"/>
    <property type="match status" value="1"/>
</dbReference>
<gene>
    <name evidence="5" type="ORF">NNL22_06750</name>
</gene>
<dbReference type="KEGG" id="asem:NNL22_06750"/>
<accession>A0A9E8HNN5</accession>
<feature type="compositionally biased region" description="Basic and acidic residues" evidence="3">
    <location>
        <begin position="23"/>
        <end position="41"/>
    </location>
</feature>
<dbReference type="InterPro" id="IPR050845">
    <property type="entry name" value="Cu-binding_ET"/>
</dbReference>
<dbReference type="PANTHER" id="PTHR38439">
    <property type="entry name" value="AURACYANIN-B"/>
    <property type="match status" value="1"/>
</dbReference>
<sequence length="200" mass="21379">MNKLLLTAAVGTVLITAGCASGEHGHESTDGAHAGGHDSMMEGHHKEMMEGHDKGKVMGGHEGMEGMGHSHGSEGSLAGEPGKESEVSRIINVTADDSMRFTHAPFNIKDGETIRFIVSNKGAIPHEFAIGTKDEHTEHGEMMMNNPNMHHGPGGNAITIEPGETKELIWKFESAWQIEAACNIPGHYQAGMHSPVTIKD</sequence>
<name>A0A9E8HNN5_9ALTE</name>
<evidence type="ECO:0000313" key="6">
    <source>
        <dbReference type="Proteomes" id="UP001164472"/>
    </source>
</evidence>
<keyword evidence="6" id="KW-1185">Reference proteome</keyword>
<dbReference type="Proteomes" id="UP001164472">
    <property type="component" value="Chromosome"/>
</dbReference>
<protein>
    <submittedName>
        <fullName evidence="5">Cupredoxin family protein</fullName>
    </submittedName>
</protein>